<dbReference type="Pfam" id="PF00705">
    <property type="entry name" value="PCNA_N"/>
    <property type="match status" value="1"/>
</dbReference>
<dbReference type="HAMAP" id="MF_00317">
    <property type="entry name" value="DNApol_clamp_arch"/>
    <property type="match status" value="1"/>
</dbReference>
<dbReference type="GO" id="GO:0019985">
    <property type="term" value="P:translesion synthesis"/>
    <property type="evidence" value="ECO:0007669"/>
    <property type="project" value="TreeGrafter"/>
</dbReference>
<keyword evidence="2" id="KW-0238">DNA-binding</keyword>
<dbReference type="NCBIfam" id="TIGR00590">
    <property type="entry name" value="pcna"/>
    <property type="match status" value="1"/>
</dbReference>
<sequence>MAELDSDENILVQIHTVQGTTMKCLFESLKEILNDVNLHFDKHGMKITAMDGNKCSCVHVKLDGDKFEKYHCCRDDVVAGVNMLSLFKLIKTIGSHDTVSFTIYKKTPFQLHINFSNENKNTSTDSMLKLLDINEDIYRIPDIAFDSQINMPSVDFQKYCRDLSVISDKLIIKSSKNMLELQADGDFASQCVRIKQTNNGMSINNKKDDEEIIGQYALKYLNLFTKSTNLSNIVELYLMNSFPLILVYYVGNLGKLQYCLAPKTKED</sequence>
<dbReference type="Pfam" id="PF02747">
    <property type="entry name" value="PCNA_C"/>
    <property type="match status" value="1"/>
</dbReference>
<dbReference type="AlphaFoldDB" id="A0A6C0KEF3"/>
<feature type="domain" description="Proliferating cell nuclear antigen PCNA C-terminal" evidence="4">
    <location>
        <begin position="140"/>
        <end position="263"/>
    </location>
</feature>
<dbReference type="SUPFAM" id="SSF55979">
    <property type="entry name" value="DNA clamp"/>
    <property type="match status" value="2"/>
</dbReference>
<dbReference type="InterPro" id="IPR000730">
    <property type="entry name" value="Pr_cel_nuc_antig"/>
</dbReference>
<name>A0A6C0KEF3_9ZZZZ</name>
<dbReference type="Gene3D" id="3.70.10.10">
    <property type="match status" value="1"/>
</dbReference>
<evidence type="ECO:0000256" key="1">
    <source>
        <dbReference type="ARBA" id="ARBA00010462"/>
    </source>
</evidence>
<feature type="domain" description="Proliferating cell nuclear antigen PCNA N-terminal" evidence="3">
    <location>
        <begin position="15"/>
        <end position="136"/>
    </location>
</feature>
<dbReference type="GO" id="GO:0043626">
    <property type="term" value="C:PCNA complex"/>
    <property type="evidence" value="ECO:0007669"/>
    <property type="project" value="TreeGrafter"/>
</dbReference>
<reference evidence="5" key="1">
    <citation type="journal article" date="2020" name="Nature">
        <title>Giant virus diversity and host interactions through global metagenomics.</title>
        <authorList>
            <person name="Schulz F."/>
            <person name="Roux S."/>
            <person name="Paez-Espino D."/>
            <person name="Jungbluth S."/>
            <person name="Walsh D.A."/>
            <person name="Denef V.J."/>
            <person name="McMahon K.D."/>
            <person name="Konstantinidis K.T."/>
            <person name="Eloe-Fadrosh E.A."/>
            <person name="Kyrpides N.C."/>
            <person name="Woyke T."/>
        </authorList>
    </citation>
    <scope>NUCLEOTIDE SEQUENCE</scope>
    <source>
        <strain evidence="5">GVMAG-S-1102113-126</strain>
    </source>
</reference>
<dbReference type="GO" id="GO:0030337">
    <property type="term" value="F:DNA polymerase processivity factor activity"/>
    <property type="evidence" value="ECO:0007669"/>
    <property type="project" value="InterPro"/>
</dbReference>
<dbReference type="PRINTS" id="PR00339">
    <property type="entry name" value="PCNACYCLIN"/>
</dbReference>
<comment type="similarity">
    <text evidence="1">Belongs to the PCNA family.</text>
</comment>
<dbReference type="GO" id="GO:0006272">
    <property type="term" value="P:leading strand elongation"/>
    <property type="evidence" value="ECO:0007669"/>
    <property type="project" value="TreeGrafter"/>
</dbReference>
<evidence type="ECO:0000259" key="4">
    <source>
        <dbReference type="Pfam" id="PF02747"/>
    </source>
</evidence>
<evidence type="ECO:0000259" key="3">
    <source>
        <dbReference type="Pfam" id="PF00705"/>
    </source>
</evidence>
<evidence type="ECO:0008006" key="6">
    <source>
        <dbReference type="Google" id="ProtNLM"/>
    </source>
</evidence>
<dbReference type="GO" id="GO:0006275">
    <property type="term" value="P:regulation of DNA replication"/>
    <property type="evidence" value="ECO:0007669"/>
    <property type="project" value="InterPro"/>
</dbReference>
<evidence type="ECO:0000313" key="5">
    <source>
        <dbReference type="EMBL" id="QHU14698.1"/>
    </source>
</evidence>
<dbReference type="PANTHER" id="PTHR11352">
    <property type="entry name" value="PROLIFERATING CELL NUCLEAR ANTIGEN"/>
    <property type="match status" value="1"/>
</dbReference>
<dbReference type="InterPro" id="IPR046938">
    <property type="entry name" value="DNA_clamp_sf"/>
</dbReference>
<dbReference type="InterPro" id="IPR022649">
    <property type="entry name" value="Pr_cel_nuc_antig_C"/>
</dbReference>
<accession>A0A6C0KEF3</accession>
<dbReference type="EMBL" id="MN740845">
    <property type="protein sequence ID" value="QHU14698.1"/>
    <property type="molecule type" value="Genomic_DNA"/>
</dbReference>
<dbReference type="CDD" id="cd00577">
    <property type="entry name" value="PCNA"/>
    <property type="match status" value="1"/>
</dbReference>
<protein>
    <recommendedName>
        <fullName evidence="6">Proliferating cell nuclear antigen PCNA N-terminal domain-containing protein</fullName>
    </recommendedName>
</protein>
<organism evidence="5">
    <name type="scientific">viral metagenome</name>
    <dbReference type="NCBI Taxonomy" id="1070528"/>
    <lineage>
        <taxon>unclassified sequences</taxon>
        <taxon>metagenomes</taxon>
        <taxon>organismal metagenomes</taxon>
    </lineage>
</organism>
<dbReference type="GO" id="GO:0006298">
    <property type="term" value="P:mismatch repair"/>
    <property type="evidence" value="ECO:0007669"/>
    <property type="project" value="TreeGrafter"/>
</dbReference>
<dbReference type="GO" id="GO:0003677">
    <property type="term" value="F:DNA binding"/>
    <property type="evidence" value="ECO:0007669"/>
    <property type="project" value="UniProtKB-KW"/>
</dbReference>
<evidence type="ECO:0000256" key="2">
    <source>
        <dbReference type="ARBA" id="ARBA00023125"/>
    </source>
</evidence>
<proteinExistence type="inferred from homology"/>
<dbReference type="PANTHER" id="PTHR11352:SF0">
    <property type="entry name" value="PROLIFERATING CELL NUCLEAR ANTIGEN"/>
    <property type="match status" value="1"/>
</dbReference>
<dbReference type="InterPro" id="IPR022648">
    <property type="entry name" value="Pr_cel_nuc_antig_N"/>
</dbReference>